<dbReference type="Pfam" id="PF03819">
    <property type="entry name" value="MazG"/>
    <property type="match status" value="1"/>
</dbReference>
<protein>
    <recommendedName>
        <fullName evidence="2">NTP pyrophosphohydrolase MazG-like domain-containing protein</fullName>
    </recommendedName>
</protein>
<dbReference type="GO" id="GO:0046081">
    <property type="term" value="P:dUTP catabolic process"/>
    <property type="evidence" value="ECO:0007669"/>
    <property type="project" value="TreeGrafter"/>
</dbReference>
<dbReference type="InterPro" id="IPR011551">
    <property type="entry name" value="NTP_PyrPHydrolase_MazG"/>
</dbReference>
<organism evidence="3 4">
    <name type="scientific">Actinotalea fermentans</name>
    <dbReference type="NCBI Taxonomy" id="43671"/>
    <lineage>
        <taxon>Bacteria</taxon>
        <taxon>Bacillati</taxon>
        <taxon>Actinomycetota</taxon>
        <taxon>Actinomycetes</taxon>
        <taxon>Micrococcales</taxon>
        <taxon>Cellulomonadaceae</taxon>
        <taxon>Actinotalea</taxon>
    </lineage>
</organism>
<evidence type="ECO:0000256" key="1">
    <source>
        <dbReference type="SAM" id="MobiDB-lite"/>
    </source>
</evidence>
<dbReference type="PANTHER" id="PTHR30522:SF0">
    <property type="entry name" value="NUCLEOSIDE TRIPHOSPHATE PYROPHOSPHOHYDROLASE"/>
    <property type="match status" value="1"/>
</dbReference>
<dbReference type="GO" id="GO:0046047">
    <property type="term" value="P:TTP catabolic process"/>
    <property type="evidence" value="ECO:0007669"/>
    <property type="project" value="TreeGrafter"/>
</dbReference>
<evidence type="ECO:0000313" key="3">
    <source>
        <dbReference type="EMBL" id="GEN79701.1"/>
    </source>
</evidence>
<dbReference type="Gene3D" id="1.10.287.1080">
    <property type="entry name" value="MazG-like"/>
    <property type="match status" value="2"/>
</dbReference>
<dbReference type="CDD" id="cd11528">
    <property type="entry name" value="NTP-PPase_MazG_Nterm"/>
    <property type="match status" value="1"/>
</dbReference>
<feature type="domain" description="NTP pyrophosphohydrolase MazG-like" evidence="2">
    <location>
        <begin position="51"/>
        <end position="126"/>
    </location>
</feature>
<dbReference type="GO" id="GO:0046076">
    <property type="term" value="P:dTTP catabolic process"/>
    <property type="evidence" value="ECO:0007669"/>
    <property type="project" value="TreeGrafter"/>
</dbReference>
<dbReference type="NCBIfam" id="TIGR00444">
    <property type="entry name" value="mazG"/>
    <property type="match status" value="1"/>
</dbReference>
<comment type="caution">
    <text evidence="3">The sequence shown here is derived from an EMBL/GenBank/DDBJ whole genome shotgun (WGS) entry which is preliminary data.</text>
</comment>
<evidence type="ECO:0000259" key="2">
    <source>
        <dbReference type="Pfam" id="PF03819"/>
    </source>
</evidence>
<dbReference type="Proteomes" id="UP000321484">
    <property type="component" value="Unassembled WGS sequence"/>
</dbReference>
<evidence type="ECO:0000313" key="4">
    <source>
        <dbReference type="Proteomes" id="UP000321484"/>
    </source>
</evidence>
<reference evidence="3 4" key="1">
    <citation type="submission" date="2019-07" db="EMBL/GenBank/DDBJ databases">
        <title>Whole genome shotgun sequence of Actinotalea fermentans NBRC 105374.</title>
        <authorList>
            <person name="Hosoyama A."/>
            <person name="Uohara A."/>
            <person name="Ohji S."/>
            <person name="Ichikawa N."/>
        </authorList>
    </citation>
    <scope>NUCLEOTIDE SEQUENCE [LARGE SCALE GENOMIC DNA]</scope>
    <source>
        <strain evidence="3 4">NBRC 105374</strain>
    </source>
</reference>
<sequence length="245" mass="25373">MTADGDRGPMNGRADEPADTAAGAAGGALADLVAVMDRLRSPGGCPWDAEQTHTSLLPYAVEEVFEVVEAVEDGDRAALREELGDLLLQVVFHARVAQEHPTEPFGIEDVAAGIAAKLRARHPHVFGDVVVFGADEVHRNWEAIKKAEKARASALDGIPRGMPALARAEKVAGRARRAGLPVDAVAAAVVAEETAAPAAGSALGRRLLALALEAQAAGVDAEAALRAAVRDLERALRAVEDGPAG</sequence>
<feature type="region of interest" description="Disordered" evidence="1">
    <location>
        <begin position="1"/>
        <end position="21"/>
    </location>
</feature>
<dbReference type="InterPro" id="IPR048015">
    <property type="entry name" value="NTP-PPase_MazG-like_N"/>
</dbReference>
<accession>A0A511YWX1</accession>
<dbReference type="GO" id="GO:0047429">
    <property type="term" value="F:nucleoside triphosphate diphosphatase activity"/>
    <property type="evidence" value="ECO:0007669"/>
    <property type="project" value="TreeGrafter"/>
</dbReference>
<dbReference type="GO" id="GO:0006950">
    <property type="term" value="P:response to stress"/>
    <property type="evidence" value="ECO:0007669"/>
    <property type="project" value="UniProtKB-ARBA"/>
</dbReference>
<dbReference type="AlphaFoldDB" id="A0A511YWX1"/>
<dbReference type="InterPro" id="IPR004518">
    <property type="entry name" value="MazG-like_dom"/>
</dbReference>
<dbReference type="PANTHER" id="PTHR30522">
    <property type="entry name" value="NUCLEOSIDE TRIPHOSPHATE PYROPHOSPHOHYDROLASE"/>
    <property type="match status" value="1"/>
</dbReference>
<dbReference type="EMBL" id="BJYK01000003">
    <property type="protein sequence ID" value="GEN79701.1"/>
    <property type="molecule type" value="Genomic_DNA"/>
</dbReference>
<keyword evidence="4" id="KW-1185">Reference proteome</keyword>
<name>A0A511YWX1_9CELL</name>
<proteinExistence type="predicted"/>
<dbReference type="GO" id="GO:0006203">
    <property type="term" value="P:dGTP catabolic process"/>
    <property type="evidence" value="ECO:0007669"/>
    <property type="project" value="TreeGrafter"/>
</dbReference>
<dbReference type="GO" id="GO:0046061">
    <property type="term" value="P:dATP catabolic process"/>
    <property type="evidence" value="ECO:0007669"/>
    <property type="project" value="TreeGrafter"/>
</dbReference>
<dbReference type="GO" id="GO:0046052">
    <property type="term" value="P:UTP catabolic process"/>
    <property type="evidence" value="ECO:0007669"/>
    <property type="project" value="TreeGrafter"/>
</dbReference>
<dbReference type="SUPFAM" id="SSF101386">
    <property type="entry name" value="all-alpha NTP pyrophosphatases"/>
    <property type="match status" value="1"/>
</dbReference>
<dbReference type="FunFam" id="1.10.287.1080:FF:000001">
    <property type="entry name" value="Nucleoside triphosphate pyrophosphohydrolase"/>
    <property type="match status" value="1"/>
</dbReference>
<gene>
    <name evidence="3" type="ORF">AFE02nite_14350</name>
</gene>